<name>A0A9W8JCP6_9AGAR</name>
<keyword evidence="5 7" id="KW-1133">Transmembrane helix</keyword>
<proteinExistence type="inferred from homology"/>
<gene>
    <name evidence="9" type="ORF">H1R20_g5324</name>
</gene>
<dbReference type="InterPro" id="IPR035952">
    <property type="entry name" value="Rhomboid-like_sf"/>
</dbReference>
<evidence type="ECO:0000259" key="8">
    <source>
        <dbReference type="Pfam" id="PF01694"/>
    </source>
</evidence>
<reference evidence="9" key="1">
    <citation type="submission" date="2022-06" db="EMBL/GenBank/DDBJ databases">
        <title>Genome Sequence of Candolleomyces eurysporus.</title>
        <authorList>
            <person name="Buettner E."/>
        </authorList>
    </citation>
    <scope>NUCLEOTIDE SEQUENCE</scope>
    <source>
        <strain evidence="9">VTCC 930004</strain>
    </source>
</reference>
<evidence type="ECO:0000256" key="7">
    <source>
        <dbReference type="SAM" id="Phobius"/>
    </source>
</evidence>
<evidence type="ECO:0000256" key="3">
    <source>
        <dbReference type="ARBA" id="ARBA00022692"/>
    </source>
</evidence>
<dbReference type="InterPro" id="IPR022764">
    <property type="entry name" value="Peptidase_S54_rhomboid_dom"/>
</dbReference>
<feature type="transmembrane region" description="Helical" evidence="7">
    <location>
        <begin position="68"/>
        <end position="86"/>
    </location>
</feature>
<evidence type="ECO:0000256" key="5">
    <source>
        <dbReference type="ARBA" id="ARBA00022989"/>
    </source>
</evidence>
<evidence type="ECO:0000256" key="2">
    <source>
        <dbReference type="ARBA" id="ARBA00009045"/>
    </source>
</evidence>
<keyword evidence="4" id="KW-0378">Hydrolase</keyword>
<dbReference type="OrthoDB" id="418595at2759"/>
<dbReference type="PANTHER" id="PTHR43731">
    <property type="entry name" value="RHOMBOID PROTEASE"/>
    <property type="match status" value="1"/>
</dbReference>
<keyword evidence="10" id="KW-1185">Reference proteome</keyword>
<dbReference type="SUPFAM" id="SSF144091">
    <property type="entry name" value="Rhomboid-like"/>
    <property type="match status" value="1"/>
</dbReference>
<keyword evidence="3 7" id="KW-0812">Transmembrane</keyword>
<comment type="caution">
    <text evidence="9">The sequence shown here is derived from an EMBL/GenBank/DDBJ whole genome shotgun (WGS) entry which is preliminary data.</text>
</comment>
<organism evidence="9 10">
    <name type="scientific">Candolleomyces eurysporus</name>
    <dbReference type="NCBI Taxonomy" id="2828524"/>
    <lineage>
        <taxon>Eukaryota</taxon>
        <taxon>Fungi</taxon>
        <taxon>Dikarya</taxon>
        <taxon>Basidiomycota</taxon>
        <taxon>Agaricomycotina</taxon>
        <taxon>Agaricomycetes</taxon>
        <taxon>Agaricomycetidae</taxon>
        <taxon>Agaricales</taxon>
        <taxon>Agaricineae</taxon>
        <taxon>Psathyrellaceae</taxon>
        <taxon>Candolleomyces</taxon>
    </lineage>
</organism>
<evidence type="ECO:0000313" key="9">
    <source>
        <dbReference type="EMBL" id="KAJ2931609.1"/>
    </source>
</evidence>
<dbReference type="InterPro" id="IPR050925">
    <property type="entry name" value="Rhomboid_protease_S54"/>
</dbReference>
<evidence type="ECO:0000313" key="10">
    <source>
        <dbReference type="Proteomes" id="UP001140091"/>
    </source>
</evidence>
<dbReference type="Proteomes" id="UP001140091">
    <property type="component" value="Unassembled WGS sequence"/>
</dbReference>
<evidence type="ECO:0000256" key="4">
    <source>
        <dbReference type="ARBA" id="ARBA00022801"/>
    </source>
</evidence>
<dbReference type="PANTHER" id="PTHR43731:SF14">
    <property type="entry name" value="PRESENILIN-ASSOCIATED RHOMBOID-LIKE PROTEIN, MITOCHONDRIAL"/>
    <property type="match status" value="1"/>
</dbReference>
<dbReference type="GO" id="GO:0004252">
    <property type="term" value="F:serine-type endopeptidase activity"/>
    <property type="evidence" value="ECO:0007669"/>
    <property type="project" value="InterPro"/>
</dbReference>
<evidence type="ECO:0000256" key="1">
    <source>
        <dbReference type="ARBA" id="ARBA00004141"/>
    </source>
</evidence>
<feature type="transmembrane region" description="Helical" evidence="7">
    <location>
        <begin position="159"/>
        <end position="180"/>
    </location>
</feature>
<feature type="domain" description="Peptidase S54 rhomboid" evidence="8">
    <location>
        <begin position="117"/>
        <end position="264"/>
    </location>
</feature>
<dbReference type="EMBL" id="JANBPK010000806">
    <property type="protein sequence ID" value="KAJ2931609.1"/>
    <property type="molecule type" value="Genomic_DNA"/>
</dbReference>
<accession>A0A9W8JCP6</accession>
<comment type="similarity">
    <text evidence="2">Belongs to the peptidase S54 family.</text>
</comment>
<sequence>MPQCKPPTSSLQSSRILRLLNERKSFLSITPQRTFFSSSKQSLRYHPLPQRPQSREFLGFLDKIPHNLVLYGIIGLNVAVFGMWLLTRQKYKLEGDPGPLIWMHQNFLSSWGNMKAGRVWTVITSCFSHQDWGHILFNGVTFFFMAPAVLDLLKSRRFIFLYLGAGLASCTISLLYGHYIDRRDRPSQGASGAIYGVVTFLACVAPTLTFQLYGIIPVPAWLLVSGAFSYDLYSTWVDKRGTTDTVGHIGGMFSGVLYYILLRRAGTRFFY</sequence>
<feature type="non-terminal residue" evidence="9">
    <location>
        <position position="271"/>
    </location>
</feature>
<feature type="transmembrane region" description="Helical" evidence="7">
    <location>
        <begin position="245"/>
        <end position="262"/>
    </location>
</feature>
<dbReference type="AlphaFoldDB" id="A0A9W8JCP6"/>
<protein>
    <recommendedName>
        <fullName evidence="8">Peptidase S54 rhomboid domain-containing protein</fullName>
    </recommendedName>
</protein>
<dbReference type="GO" id="GO:0016020">
    <property type="term" value="C:membrane"/>
    <property type="evidence" value="ECO:0007669"/>
    <property type="project" value="UniProtKB-SubCell"/>
</dbReference>
<evidence type="ECO:0000256" key="6">
    <source>
        <dbReference type="ARBA" id="ARBA00023136"/>
    </source>
</evidence>
<feature type="transmembrane region" description="Helical" evidence="7">
    <location>
        <begin position="192"/>
        <end position="216"/>
    </location>
</feature>
<dbReference type="GO" id="GO:0006465">
    <property type="term" value="P:signal peptide processing"/>
    <property type="evidence" value="ECO:0007669"/>
    <property type="project" value="TreeGrafter"/>
</dbReference>
<comment type="subcellular location">
    <subcellularLocation>
        <location evidence="1">Membrane</location>
        <topology evidence="1">Multi-pass membrane protein</topology>
    </subcellularLocation>
</comment>
<feature type="transmembrane region" description="Helical" evidence="7">
    <location>
        <begin position="135"/>
        <end position="153"/>
    </location>
</feature>
<keyword evidence="6 7" id="KW-0472">Membrane</keyword>
<dbReference type="Gene3D" id="1.20.1540.10">
    <property type="entry name" value="Rhomboid-like"/>
    <property type="match status" value="1"/>
</dbReference>
<dbReference type="Pfam" id="PF01694">
    <property type="entry name" value="Rhomboid"/>
    <property type="match status" value="1"/>
</dbReference>